<protein>
    <submittedName>
        <fullName evidence="4">Zinc carboxypeptidase</fullName>
    </submittedName>
</protein>
<accession>A0A4V2SBM0</accession>
<dbReference type="Gene3D" id="3.40.50.880">
    <property type="match status" value="1"/>
</dbReference>
<dbReference type="GO" id="GO:0008270">
    <property type="term" value="F:zinc ion binding"/>
    <property type="evidence" value="ECO:0007669"/>
    <property type="project" value="InterPro"/>
</dbReference>
<dbReference type="InterPro" id="IPR029062">
    <property type="entry name" value="Class_I_gatase-like"/>
</dbReference>
<keyword evidence="4" id="KW-0121">Carboxypeptidase</keyword>
<keyword evidence="2" id="KW-0732">Signal</keyword>
<evidence type="ECO:0000256" key="1">
    <source>
        <dbReference type="SAM" id="MobiDB-lite"/>
    </source>
</evidence>
<keyword evidence="4" id="KW-0645">Protease</keyword>
<evidence type="ECO:0000313" key="5">
    <source>
        <dbReference type="Proteomes" id="UP000294980"/>
    </source>
</evidence>
<dbReference type="EMBL" id="SLWX01000005">
    <property type="protein sequence ID" value="TCO76050.1"/>
    <property type="molecule type" value="Genomic_DNA"/>
</dbReference>
<feature type="domain" description="Peptidase M14" evidence="3">
    <location>
        <begin position="67"/>
        <end position="222"/>
    </location>
</feature>
<reference evidence="4 5" key="1">
    <citation type="submission" date="2019-03" db="EMBL/GenBank/DDBJ databases">
        <title>Genomic Encyclopedia of Type Strains, Phase IV (KMG-IV): sequencing the most valuable type-strain genomes for metagenomic binning, comparative biology and taxonomic classification.</title>
        <authorList>
            <person name="Goeker M."/>
        </authorList>
    </citation>
    <scope>NUCLEOTIDE SEQUENCE [LARGE SCALE GENOMIC DNA]</scope>
    <source>
        <strain evidence="4 5">DSM 23344</strain>
    </source>
</reference>
<comment type="caution">
    <text evidence="4">The sequence shown here is derived from an EMBL/GenBank/DDBJ whole genome shotgun (WGS) entry which is preliminary data.</text>
</comment>
<name>A0A4V2SBM0_9GAMM</name>
<evidence type="ECO:0000256" key="2">
    <source>
        <dbReference type="SAM" id="SignalP"/>
    </source>
</evidence>
<dbReference type="Pfam" id="PF00246">
    <property type="entry name" value="Peptidase_M14"/>
    <property type="match status" value="1"/>
</dbReference>
<feature type="signal peptide" evidence="2">
    <location>
        <begin position="1"/>
        <end position="28"/>
    </location>
</feature>
<evidence type="ECO:0000313" key="4">
    <source>
        <dbReference type="EMBL" id="TCO76050.1"/>
    </source>
</evidence>
<proteinExistence type="predicted"/>
<dbReference type="GO" id="GO:0006508">
    <property type="term" value="P:proteolysis"/>
    <property type="evidence" value="ECO:0007669"/>
    <property type="project" value="InterPro"/>
</dbReference>
<keyword evidence="4" id="KW-0378">Hydrolase</keyword>
<dbReference type="SUPFAM" id="SSF52317">
    <property type="entry name" value="Class I glutamine amidotransferase-like"/>
    <property type="match status" value="1"/>
</dbReference>
<evidence type="ECO:0000259" key="3">
    <source>
        <dbReference type="Pfam" id="PF00246"/>
    </source>
</evidence>
<sequence>MSLCRLRKVTFMVFLAASLISIASFRTAAQTERQADSIPSPEEHFGHVMGADGQLADWNRLAAYYRLIEERSDRVVVREMGQSTLGKPFYVLFISSPENLARLDELQRYNAILTDPRGYSDAEIEDALEQGRAVVAQSYGLHASEVAATQASAELVWSMATRNDEDMQQILDETVAIVFPSMNPDGTTMLADWVDETRGSEHQGAGQPSLYHPYIGHDNNRDAYMQNTAESVWVSQILFREWTPQGYIDHHQMGAYGPRIYVPPYAEPIRPDADPLVWREMAWWGSHMAYDLESSGRDGVAGASIYSGWGHFGFHWITPFHNIAGMLTESASANLAWPLYVHPDQLEGRPGRGLPEYKAQVTFPNPWPGGWWRVRDIVEQQLTASISALDNAARNRRTVLRNHYLKATRQIQRGERAEPVHNGPTGDLAAFVIPAEQHDASAAHEMIEKLLLQGIDVQQATEDFVHEGRAYGAGSWIVSMAQPKRGLIRWLLGQTYYPDNSYTRYRDGSPIRPYDLSSHVLAEFMGVTAYPVATHVTAAAGRLEPDFSVAVRGGLPYVTSGIEPTGSVKAGDFGYRLDGRQNAAFAAVNRLWDDGVSTIRRISAPAPSENLDRDAPGARSSNGQRTGDFVLPAVVDVDRLRRVASATGVSFEPLNEEPTTTVPVTRKRVGMYQRYYGGNMDEGWTRLVLERFGFPYETLLDARIRSGRLIDDYDVIILPEDNPIIMKGPGDGEQLDGYLARAVAAAPPAYQSGFGKEGVKALEQFVLDGGTLMTFGESGTLAIDEFDLPVRNVVAGLDSMEYWSPGSTLKVHVDVEHPLAWGMSSMAYALLWGGQAYTVVPTARNEDAARVITFPDAGEDRGNLLRSGWLIGESVLSQRAAMLDVSHGEGRVVLIGFRPQHRGQTWGTFKVVFNGIMGE</sequence>
<organism evidence="4 5">
    <name type="scientific">Chromatocurvus halotolerans</name>
    <dbReference type="NCBI Taxonomy" id="1132028"/>
    <lineage>
        <taxon>Bacteria</taxon>
        <taxon>Pseudomonadati</taxon>
        <taxon>Pseudomonadota</taxon>
        <taxon>Gammaproteobacteria</taxon>
        <taxon>Cellvibrionales</taxon>
        <taxon>Halieaceae</taxon>
        <taxon>Chromatocurvus</taxon>
    </lineage>
</organism>
<dbReference type="Proteomes" id="UP000294980">
    <property type="component" value="Unassembled WGS sequence"/>
</dbReference>
<dbReference type="SUPFAM" id="SSF53187">
    <property type="entry name" value="Zn-dependent exopeptidases"/>
    <property type="match status" value="1"/>
</dbReference>
<dbReference type="OrthoDB" id="9767214at2"/>
<dbReference type="InterPro" id="IPR000834">
    <property type="entry name" value="Peptidase_M14"/>
</dbReference>
<feature type="region of interest" description="Disordered" evidence="1">
    <location>
        <begin position="603"/>
        <end position="626"/>
    </location>
</feature>
<keyword evidence="5" id="KW-1185">Reference proteome</keyword>
<dbReference type="AlphaFoldDB" id="A0A4V2SBM0"/>
<dbReference type="GO" id="GO:0004181">
    <property type="term" value="F:metallocarboxypeptidase activity"/>
    <property type="evidence" value="ECO:0007669"/>
    <property type="project" value="InterPro"/>
</dbReference>
<dbReference type="Gene3D" id="3.40.630.10">
    <property type="entry name" value="Zn peptidases"/>
    <property type="match status" value="1"/>
</dbReference>
<feature type="chain" id="PRO_5020862029" evidence="2">
    <location>
        <begin position="29"/>
        <end position="919"/>
    </location>
</feature>
<gene>
    <name evidence="4" type="ORF">EV688_10510</name>
</gene>